<dbReference type="GO" id="GO:0043022">
    <property type="term" value="F:ribosome binding"/>
    <property type="evidence" value="ECO:0007669"/>
    <property type="project" value="UniProtKB-UniRule"/>
</dbReference>
<dbReference type="InterPro" id="IPR000795">
    <property type="entry name" value="T_Tr_GTP-bd_dom"/>
</dbReference>
<keyword evidence="2 3" id="KW-0342">GTP-binding</keyword>
<dbReference type="EMBL" id="JAACYR010000007">
    <property type="protein sequence ID" value="NDJ88191.1"/>
    <property type="molecule type" value="Genomic_DNA"/>
</dbReference>
<dbReference type="InterPro" id="IPR009000">
    <property type="entry name" value="Transl_B-barrel_sf"/>
</dbReference>
<dbReference type="GO" id="GO:0000049">
    <property type="term" value="F:tRNA binding"/>
    <property type="evidence" value="ECO:0007669"/>
    <property type="project" value="UniProtKB-KW"/>
</dbReference>
<dbReference type="FunFam" id="2.40.50.250:FF:000001">
    <property type="entry name" value="GTP-binding protein TypA"/>
    <property type="match status" value="1"/>
</dbReference>
<dbReference type="GO" id="GO:0005829">
    <property type="term" value="C:cytosol"/>
    <property type="evidence" value="ECO:0007669"/>
    <property type="project" value="TreeGrafter"/>
</dbReference>
<dbReference type="Proteomes" id="UP000192713">
    <property type="component" value="Unassembled WGS sequence"/>
</dbReference>
<feature type="binding site" evidence="3">
    <location>
        <begin position="131"/>
        <end position="134"/>
    </location>
    <ligand>
        <name>GTP</name>
        <dbReference type="ChEBI" id="CHEBI:37565"/>
    </ligand>
</feature>
<dbReference type="InterPro" id="IPR035651">
    <property type="entry name" value="BipA_V"/>
</dbReference>
<evidence type="ECO:0000313" key="8">
    <source>
        <dbReference type="Proteomes" id="UP000466523"/>
    </source>
</evidence>
<dbReference type="AlphaFoldDB" id="A0A1X0EA18"/>
<dbReference type="PANTHER" id="PTHR42908">
    <property type="entry name" value="TRANSLATION ELONGATION FACTOR-RELATED"/>
    <property type="match status" value="1"/>
</dbReference>
<evidence type="ECO:0000313" key="5">
    <source>
        <dbReference type="EMBL" id="NDJ88191.1"/>
    </source>
</evidence>
<dbReference type="SUPFAM" id="SSF54980">
    <property type="entry name" value="EF-G C-terminal domain-like"/>
    <property type="match status" value="2"/>
</dbReference>
<dbReference type="NCBIfam" id="TIGR00231">
    <property type="entry name" value="small_GTP"/>
    <property type="match status" value="1"/>
</dbReference>
<keyword evidence="3" id="KW-0699">rRNA-binding</keyword>
<dbReference type="Pfam" id="PF03144">
    <property type="entry name" value="GTP_EFTU_D2"/>
    <property type="match status" value="1"/>
</dbReference>
<dbReference type="EC" id="3.6.5.-" evidence="3"/>
<comment type="catalytic activity">
    <reaction evidence="3">
        <text>GTP + H2O = GDP + phosphate + H(+)</text>
        <dbReference type="Rhea" id="RHEA:19669"/>
        <dbReference type="ChEBI" id="CHEBI:15377"/>
        <dbReference type="ChEBI" id="CHEBI:15378"/>
        <dbReference type="ChEBI" id="CHEBI:37565"/>
        <dbReference type="ChEBI" id="CHEBI:43474"/>
        <dbReference type="ChEBI" id="CHEBI:58189"/>
    </reaction>
</comment>
<dbReference type="HAMAP" id="MF_00849">
    <property type="entry name" value="BipA"/>
    <property type="match status" value="1"/>
</dbReference>
<dbReference type="SUPFAM" id="SSF52540">
    <property type="entry name" value="P-loop containing nucleoside triphosphate hydrolases"/>
    <property type="match status" value="1"/>
</dbReference>
<dbReference type="NCBIfam" id="TIGR01394">
    <property type="entry name" value="TypA_BipA"/>
    <property type="match status" value="1"/>
</dbReference>
<dbReference type="InterPro" id="IPR004161">
    <property type="entry name" value="EFTu-like_2"/>
</dbReference>
<dbReference type="Gene3D" id="3.40.50.300">
    <property type="entry name" value="P-loop containing nucleotide triphosphate hydrolases"/>
    <property type="match status" value="1"/>
</dbReference>
<dbReference type="InterPro" id="IPR047042">
    <property type="entry name" value="BipA_II"/>
</dbReference>
<dbReference type="InterPro" id="IPR005225">
    <property type="entry name" value="Small_GTP-bd"/>
</dbReference>
<evidence type="ECO:0000313" key="6">
    <source>
        <dbReference type="EMBL" id="ORA81365.1"/>
    </source>
</evidence>
<dbReference type="RefSeq" id="WP_029249332.1">
    <property type="nucleotide sequence ID" value="NZ_JAACYR010000007.1"/>
</dbReference>
<dbReference type="InterPro" id="IPR048876">
    <property type="entry name" value="BipA_C"/>
</dbReference>
<feature type="domain" description="Tr-type G" evidence="4">
    <location>
        <begin position="1"/>
        <end position="215"/>
    </location>
</feature>
<dbReference type="Gene3D" id="3.30.70.240">
    <property type="match status" value="1"/>
</dbReference>
<dbReference type="Pfam" id="PF21018">
    <property type="entry name" value="BipA_C"/>
    <property type="match status" value="1"/>
</dbReference>
<organism evidence="6 7">
    <name type="scientific">Mycolicibacter kumamotonensis</name>
    <dbReference type="NCBI Taxonomy" id="354243"/>
    <lineage>
        <taxon>Bacteria</taxon>
        <taxon>Bacillati</taxon>
        <taxon>Actinomycetota</taxon>
        <taxon>Actinomycetes</taxon>
        <taxon>Mycobacteriales</taxon>
        <taxon>Mycobacteriaceae</taxon>
        <taxon>Mycolicibacter</taxon>
    </lineage>
</organism>
<protein>
    <recommendedName>
        <fullName evidence="3">Large ribosomal subunit assembly factor BipA</fullName>
        <ecNumber evidence="3">3.6.5.-</ecNumber>
    </recommendedName>
    <alternativeName>
        <fullName evidence="3">GTP-binding protein BipA</fullName>
    </alternativeName>
</protein>
<dbReference type="Pfam" id="PF00679">
    <property type="entry name" value="EFG_C"/>
    <property type="match status" value="1"/>
</dbReference>
<dbReference type="FunFam" id="3.30.70.870:FF:000003">
    <property type="entry name" value="GTP-binding protein TypA"/>
    <property type="match status" value="1"/>
</dbReference>
<dbReference type="EMBL" id="MVHU01000007">
    <property type="protein sequence ID" value="ORA81365.1"/>
    <property type="molecule type" value="Genomic_DNA"/>
</dbReference>
<keyword evidence="3" id="KW-0963">Cytoplasm</keyword>
<dbReference type="Gene3D" id="2.40.50.250">
    <property type="entry name" value="bipa protein"/>
    <property type="match status" value="1"/>
</dbReference>
<feature type="binding site" evidence="3">
    <location>
        <begin position="13"/>
        <end position="18"/>
    </location>
    <ligand>
        <name>GTP</name>
        <dbReference type="ChEBI" id="CHEBI:37565"/>
    </ligand>
</feature>
<proteinExistence type="inferred from homology"/>
<dbReference type="PROSITE" id="PS51722">
    <property type="entry name" value="G_TR_2"/>
    <property type="match status" value="1"/>
</dbReference>
<dbReference type="Pfam" id="PF00009">
    <property type="entry name" value="GTP_EFTU"/>
    <property type="match status" value="1"/>
</dbReference>
<comment type="similarity">
    <text evidence="3">Belongs to the TRAFAC class translation factor GTPase superfamily. Classic translation factor GTPase family. BipA subfamily.</text>
</comment>
<dbReference type="SUPFAM" id="SSF50447">
    <property type="entry name" value="Translation proteins"/>
    <property type="match status" value="1"/>
</dbReference>
<comment type="subcellular location">
    <subcellularLocation>
        <location evidence="3">Cytoplasm</location>
    </subcellularLocation>
    <text evidence="3">Binds to ribosomes.</text>
</comment>
<keyword evidence="3" id="KW-0820">tRNA-binding</keyword>
<comment type="caution">
    <text evidence="6">The sequence shown here is derived from an EMBL/GenBank/DDBJ whole genome shotgun (WGS) entry which is preliminary data.</text>
</comment>
<dbReference type="CDD" id="cd03691">
    <property type="entry name" value="BipA_TypA_II"/>
    <property type="match status" value="1"/>
</dbReference>
<reference evidence="6 7" key="1">
    <citation type="submission" date="2017-02" db="EMBL/GenBank/DDBJ databases">
        <title>The new phylogeny of genus Mycobacterium.</title>
        <authorList>
            <person name="Tortoli E."/>
            <person name="Trovato A."/>
            <person name="Cirillo D.M."/>
        </authorList>
    </citation>
    <scope>NUCLEOTIDE SEQUENCE [LARGE SCALE GENOMIC DNA]</scope>
    <source>
        <strain evidence="6 7">DSM 45093</strain>
    </source>
</reference>
<dbReference type="InterPro" id="IPR035647">
    <property type="entry name" value="EFG_III/V"/>
</dbReference>
<name>A0A1X0EA18_9MYCO</name>
<dbReference type="GO" id="GO:0005525">
    <property type="term" value="F:GTP binding"/>
    <property type="evidence" value="ECO:0007669"/>
    <property type="project" value="UniProtKB-UniRule"/>
</dbReference>
<dbReference type="GO" id="GO:0003924">
    <property type="term" value="F:GTPase activity"/>
    <property type="evidence" value="ECO:0007669"/>
    <property type="project" value="UniProtKB-UniRule"/>
</dbReference>
<dbReference type="GO" id="GO:1990904">
    <property type="term" value="C:ribonucleoprotein complex"/>
    <property type="evidence" value="ECO:0007669"/>
    <property type="project" value="TreeGrafter"/>
</dbReference>
<dbReference type="InterPro" id="IPR047041">
    <property type="entry name" value="BipA_GTP-bd_dom"/>
</dbReference>
<evidence type="ECO:0000313" key="7">
    <source>
        <dbReference type="Proteomes" id="UP000192713"/>
    </source>
</evidence>
<evidence type="ECO:0000259" key="4">
    <source>
        <dbReference type="PROSITE" id="PS51722"/>
    </source>
</evidence>
<dbReference type="InterPro" id="IPR027417">
    <property type="entry name" value="P-loop_NTPase"/>
</dbReference>
<reference evidence="5 8" key="2">
    <citation type="submission" date="2020-01" db="EMBL/GenBank/DDBJ databases">
        <authorList>
            <person name="Sanchez-Estrada R."/>
            <person name="Gonzalez-Y-Merchand J.A."/>
            <person name="Rivera-Gutierrez S."/>
        </authorList>
    </citation>
    <scope>NUCLEOTIDE SEQUENCE [LARGE SCALE GENOMIC DNA]</scope>
    <source>
        <strain evidence="5 8">CST 7247</strain>
    </source>
</reference>
<dbReference type="CDD" id="cd01891">
    <property type="entry name" value="TypA_BipA"/>
    <property type="match status" value="1"/>
</dbReference>
<gene>
    <name evidence="5" type="primary">typA</name>
    <name evidence="3" type="synonym">bipA</name>
    <name evidence="6" type="ORF">BST28_06955</name>
    <name evidence="5" type="ORF">GWR20_03300</name>
</gene>
<comment type="subunit">
    <text evidence="3">Monomer.</text>
</comment>
<dbReference type="FunFam" id="3.30.70.240:FF:000002">
    <property type="entry name" value="GTP-binding protein TypA"/>
    <property type="match status" value="1"/>
</dbReference>
<keyword evidence="3" id="KW-0690">Ribosome biogenesis</keyword>
<keyword evidence="1 3" id="KW-0547">Nucleotide-binding</keyword>
<keyword evidence="3" id="KW-0378">Hydrolase</keyword>
<dbReference type="FunFam" id="3.40.50.300:FF:000463">
    <property type="entry name" value="GTP-binding protein TypA"/>
    <property type="match status" value="1"/>
</dbReference>
<dbReference type="GO" id="GO:0019843">
    <property type="term" value="F:rRNA binding"/>
    <property type="evidence" value="ECO:0007669"/>
    <property type="project" value="UniProtKB-KW"/>
</dbReference>
<dbReference type="Gene3D" id="3.30.70.870">
    <property type="entry name" value="Elongation Factor G (Translational Gtpase), domain 3"/>
    <property type="match status" value="1"/>
</dbReference>
<comment type="function">
    <text evidence="3">A 50S ribosomal subunit assembly protein with GTPase activity, required for 50S subunit assembly at low temperatures, may also play a role in translation. Binds GTP and analogs. Binds the 70S ribosome between the 30S and 50S subunits, in a similar position as ribosome-bound EF-G; it contacts a number of ribosomal proteins, both rRNAs and the A-site tRNA.</text>
</comment>
<dbReference type="InterPro" id="IPR006298">
    <property type="entry name" value="BipA"/>
</dbReference>
<dbReference type="PRINTS" id="PR00315">
    <property type="entry name" value="ELONGATNFCT"/>
</dbReference>
<dbReference type="InterPro" id="IPR042116">
    <property type="entry name" value="TypA/BipA_C"/>
</dbReference>
<evidence type="ECO:0000256" key="2">
    <source>
        <dbReference type="ARBA" id="ARBA00023134"/>
    </source>
</evidence>
<dbReference type="GO" id="GO:0000027">
    <property type="term" value="P:ribosomal large subunit assembly"/>
    <property type="evidence" value="ECO:0007669"/>
    <property type="project" value="UniProtKB-UniRule"/>
</dbReference>
<dbReference type="PANTHER" id="PTHR42908:SF8">
    <property type="entry name" value="TR-TYPE G DOMAIN-CONTAINING PROTEIN"/>
    <property type="match status" value="1"/>
</dbReference>
<dbReference type="Gene3D" id="2.40.30.10">
    <property type="entry name" value="Translation factors"/>
    <property type="match status" value="1"/>
</dbReference>
<dbReference type="CDD" id="cd03710">
    <property type="entry name" value="BipA_TypA_C"/>
    <property type="match status" value="1"/>
</dbReference>
<dbReference type="Proteomes" id="UP000466523">
    <property type="component" value="Unassembled WGS sequence"/>
</dbReference>
<evidence type="ECO:0000256" key="3">
    <source>
        <dbReference type="HAMAP-Rule" id="MF_00849"/>
    </source>
</evidence>
<sequence>MNFRNVAIVAHVDHGKTTLVDAMLRQSGALQERGEAADRVMDSGDLEREKGITILAKNTAVHRHHPDGTVTVINVIDTPGHADFGGEVERGLSMVDGVLLLVDASEGPLPQTRFVLRKALAAHLPVILVVNKTDRPDARIAEVVEASHDLLLDVASDLDDEAQAAAEHALGLPTLYASGRAGVASTTAPADGSVPDGDNLDPLFDVLLEHVPPPSGDPEAPLQALVTNLDASAFLGRLALIRVYNGRIRKGQQVAWMREVDGEPVTTTAKITELLVTVGVERTPTDEAVAGDIVAVAGIGDIMIGDTLADPVDPAPLPRITVDEPAISVTIGTNTSPLAGKVSGHKLTARMVKTRLDTELIGNVSVRVVDIGRPDAWEVQGRGELALAILVEQMRREGFELTVGKPQVVTKKIDGKVHEPFEHLTVDCPEEYVGAITQLAAARKGRMTEMANHTTGWVRMEFIIPSRGLIGWRTDFLTETRGTGIANAVFEGYQPWAGEIRARHTGSLVSDRAGSITPFALIQLADRGQFFVEPGQDTYQGMVVGINPRAEDLDINVTKEKKLTNMRSSTADVMETLARPIELDLEQAMEFCAADECVEVTPEVVRVRKVELDSTLRARNRARAKNL</sequence>
<keyword evidence="3" id="KW-0694">RNA-binding</keyword>
<dbReference type="InterPro" id="IPR000640">
    <property type="entry name" value="EFG_V-like"/>
</dbReference>
<evidence type="ECO:0000256" key="1">
    <source>
        <dbReference type="ARBA" id="ARBA00022741"/>
    </source>
</evidence>
<accession>A0A1X0EA18</accession>